<dbReference type="GO" id="GO:0004672">
    <property type="term" value="F:protein kinase activity"/>
    <property type="evidence" value="ECO:0007669"/>
    <property type="project" value="InterPro"/>
</dbReference>
<comment type="caution">
    <text evidence="4">The sequence shown here is derived from an EMBL/GenBank/DDBJ whole genome shotgun (WGS) entry which is preliminary data.</text>
</comment>
<proteinExistence type="inferred from homology"/>
<feature type="domain" description="Protein kinase" evidence="3">
    <location>
        <begin position="238"/>
        <end position="592"/>
    </location>
</feature>
<dbReference type="Pfam" id="PF03109">
    <property type="entry name" value="ABC1"/>
    <property type="match status" value="1"/>
</dbReference>
<dbReference type="OrthoDB" id="427480at2759"/>
<organism evidence="4 5">
    <name type="scientific">Nannochloropsis salina CCMP1776</name>
    <dbReference type="NCBI Taxonomy" id="1027361"/>
    <lineage>
        <taxon>Eukaryota</taxon>
        <taxon>Sar</taxon>
        <taxon>Stramenopiles</taxon>
        <taxon>Ochrophyta</taxon>
        <taxon>Eustigmatophyceae</taxon>
        <taxon>Eustigmatales</taxon>
        <taxon>Monodopsidaceae</taxon>
        <taxon>Microchloropsis</taxon>
        <taxon>Microchloropsis salina</taxon>
    </lineage>
</organism>
<dbReference type="PANTHER" id="PTHR10566">
    <property type="entry name" value="CHAPERONE-ACTIVITY OF BC1 COMPLEX CABC1 -RELATED"/>
    <property type="match status" value="1"/>
</dbReference>
<evidence type="ECO:0000313" key="4">
    <source>
        <dbReference type="EMBL" id="TFJ87229.1"/>
    </source>
</evidence>
<dbReference type="InterPro" id="IPR004147">
    <property type="entry name" value="ABC1_dom"/>
</dbReference>
<protein>
    <recommendedName>
        <fullName evidence="3">Protein kinase domain-containing protein</fullName>
    </recommendedName>
</protein>
<dbReference type="CDD" id="cd05121">
    <property type="entry name" value="ABC1_ADCK3-like"/>
    <property type="match status" value="1"/>
</dbReference>
<dbReference type="PROSITE" id="PS50011">
    <property type="entry name" value="PROTEIN_KINASE_DOM"/>
    <property type="match status" value="1"/>
</dbReference>
<comment type="similarity">
    <text evidence="1">Belongs to the protein kinase superfamily. ADCK protein kinase family.</text>
</comment>
<keyword evidence="5" id="KW-1185">Reference proteome</keyword>
<evidence type="ECO:0000313" key="5">
    <source>
        <dbReference type="Proteomes" id="UP000355283"/>
    </source>
</evidence>
<gene>
    <name evidence="4" type="ORF">NSK_001561</name>
</gene>
<evidence type="ECO:0000256" key="2">
    <source>
        <dbReference type="SAM" id="SignalP"/>
    </source>
</evidence>
<keyword evidence="2" id="KW-0732">Signal</keyword>
<dbReference type="PANTHER" id="PTHR10566:SF128">
    <property type="entry name" value="UBIB DOMAIN CONTAINING KINASE"/>
    <property type="match status" value="1"/>
</dbReference>
<feature type="chain" id="PRO_5020026472" description="Protein kinase domain-containing protein" evidence="2">
    <location>
        <begin position="25"/>
        <end position="746"/>
    </location>
</feature>
<dbReference type="SMART" id="SM00220">
    <property type="entry name" value="S_TKc"/>
    <property type="match status" value="1"/>
</dbReference>
<dbReference type="Proteomes" id="UP000355283">
    <property type="component" value="Unassembled WGS sequence"/>
</dbReference>
<dbReference type="AlphaFoldDB" id="A0A4D9DEZ1"/>
<dbReference type="EMBL" id="SDOX01000006">
    <property type="protein sequence ID" value="TFJ87229.1"/>
    <property type="molecule type" value="Genomic_DNA"/>
</dbReference>
<feature type="signal peptide" evidence="2">
    <location>
        <begin position="1"/>
        <end position="24"/>
    </location>
</feature>
<evidence type="ECO:0000259" key="3">
    <source>
        <dbReference type="PROSITE" id="PS50011"/>
    </source>
</evidence>
<sequence>MKGLLLEMTWLVIVLVFGTAPSTGFRLAGDPVMNMMPTRPRGLSLAALSLEGDVSTFGGSEQDIPASTRLQKARLRLAEAQGIIPAGSSERYQTPGGPPRTTKVRDLTFKVAEPEVQYDPDEAEARLWRQPLRWLRRNVDLFVPLTAFLLRVISDIATDQEEQHRRKRAQELLEIISKLGPAVIKAGQALSSRPDLLPTEYLEELQKLQDRLPPFPNEQAFQVVEAELGVPFDQVFELLEENPIAAASIGQVYKATLRSTGETVAVKVQRPRCEEIISVDLYVLRWYAGLINRILGMLQRDIDVIAVIDDFGELIYREIDYTAEAANAQRFVELYGGLPDIFVPRVYTELSTRKVLTLEWVDGARLVDQRQLEAYRADPTKLVDRLVQCSLRQMLENGFFHADPHAGNLLCTPEGQLCYLDFGMMSYVESNQRYGIIEAVIHLVNRDFTSLASLYQRMGFIPGDVDTQPIIVALEAALPEVLNASVGELNFKNVINKLGDVMYKFPFSLPPYYIAIIRCLGVLEGLALQVDPNSRIINDAYPYIASRLLTDSSPELQAALHKLIFKAGRPRWERLEQLLEVAGSTSDYDVTLAMDQLLDYTLSEQGTEFRRIFAAELVDAVDQLGADTTSYVLKNWRSLSLGQATAALSPTLVALSTGTEEDGVPDPFELAGLPDEDMTPTMLAARRVARTLALSRGFDAERLLPLVRRLVQEPKAQDLGLGIAADTSERIVSRLIRTIFQVPEPV</sequence>
<dbReference type="SUPFAM" id="SSF56112">
    <property type="entry name" value="Protein kinase-like (PK-like)"/>
    <property type="match status" value="1"/>
</dbReference>
<evidence type="ECO:0000256" key="1">
    <source>
        <dbReference type="ARBA" id="ARBA00009670"/>
    </source>
</evidence>
<dbReference type="InterPro" id="IPR050154">
    <property type="entry name" value="UbiB_kinase"/>
</dbReference>
<dbReference type="GO" id="GO:0005524">
    <property type="term" value="F:ATP binding"/>
    <property type="evidence" value="ECO:0007669"/>
    <property type="project" value="InterPro"/>
</dbReference>
<dbReference type="InterPro" id="IPR011009">
    <property type="entry name" value="Kinase-like_dom_sf"/>
</dbReference>
<accession>A0A4D9DEZ1</accession>
<dbReference type="InterPro" id="IPR000719">
    <property type="entry name" value="Prot_kinase_dom"/>
</dbReference>
<name>A0A4D9DEZ1_9STRA</name>
<dbReference type="Gene3D" id="1.10.510.10">
    <property type="entry name" value="Transferase(Phosphotransferase) domain 1"/>
    <property type="match status" value="1"/>
</dbReference>
<reference evidence="4 5" key="1">
    <citation type="submission" date="2019-01" db="EMBL/GenBank/DDBJ databases">
        <title>Nuclear Genome Assembly of the Microalgal Biofuel strain Nannochloropsis salina CCMP1776.</title>
        <authorList>
            <person name="Hovde B."/>
        </authorList>
    </citation>
    <scope>NUCLEOTIDE SEQUENCE [LARGE SCALE GENOMIC DNA]</scope>
    <source>
        <strain evidence="4 5">CCMP1776</strain>
    </source>
</reference>